<name>A0ABY8FH57_9GAMM</name>
<dbReference type="InterPro" id="IPR000182">
    <property type="entry name" value="GNAT_dom"/>
</dbReference>
<dbReference type="PANTHER" id="PTHR43800">
    <property type="entry name" value="PEPTIDYL-LYSINE N-ACETYLTRANSFERASE YJAB"/>
    <property type="match status" value="1"/>
</dbReference>
<dbReference type="InterPro" id="IPR016181">
    <property type="entry name" value="Acyl_CoA_acyltransferase"/>
</dbReference>
<evidence type="ECO:0000256" key="2">
    <source>
        <dbReference type="ARBA" id="ARBA00023315"/>
    </source>
</evidence>
<gene>
    <name evidence="4" type="ORF">EVC62_11915</name>
</gene>
<dbReference type="RefSeq" id="WP_110674923.1">
    <property type="nucleotide sequence ID" value="NZ_CP035631.1"/>
</dbReference>
<protein>
    <submittedName>
        <fullName evidence="4">Acetyltransferase</fullName>
    </submittedName>
</protein>
<reference evidence="4 5" key="1">
    <citation type="submission" date="2019-01" db="EMBL/GenBank/DDBJ databases">
        <title>Genome sequence of Salinicola endophyticus REST5.</title>
        <authorList>
            <person name="Nascimento F.X."/>
        </authorList>
    </citation>
    <scope>NUCLEOTIDE SEQUENCE [LARGE SCALE GENOMIC DNA]</scope>
    <source>
        <strain evidence="4 5">REST5</strain>
    </source>
</reference>
<feature type="domain" description="N-acetyltransferase" evidence="3">
    <location>
        <begin position="4"/>
        <end position="148"/>
    </location>
</feature>
<evidence type="ECO:0000256" key="1">
    <source>
        <dbReference type="ARBA" id="ARBA00022679"/>
    </source>
</evidence>
<sequence length="148" mass="16232">MSTISLRSATVADYPRLIEVWEASVRTTHDFLAEQDLQALKPLIFNQYFDAVCLTLACSEQGDITGFSGVADDNIEMLFIAPDYRGQGIGTRLLRQAIDQQGATSVDVNEQNHAALSFYRARGFGIGGRSPLDGQGKPYPLLHLQLNA</sequence>
<dbReference type="NCBIfam" id="NF007807">
    <property type="entry name" value="PRK10514.1"/>
    <property type="match status" value="1"/>
</dbReference>
<accession>A0ABY8FH57</accession>
<dbReference type="SUPFAM" id="SSF55729">
    <property type="entry name" value="Acyl-CoA N-acyltransferases (Nat)"/>
    <property type="match status" value="1"/>
</dbReference>
<organism evidence="4 5">
    <name type="scientific">Salinicola endophyticus</name>
    <dbReference type="NCBI Taxonomy" id="1949083"/>
    <lineage>
        <taxon>Bacteria</taxon>
        <taxon>Pseudomonadati</taxon>
        <taxon>Pseudomonadota</taxon>
        <taxon>Gammaproteobacteria</taxon>
        <taxon>Oceanospirillales</taxon>
        <taxon>Halomonadaceae</taxon>
        <taxon>Salinicola</taxon>
    </lineage>
</organism>
<dbReference type="Pfam" id="PF13508">
    <property type="entry name" value="Acetyltransf_7"/>
    <property type="match status" value="1"/>
</dbReference>
<dbReference type="CDD" id="cd04301">
    <property type="entry name" value="NAT_SF"/>
    <property type="match status" value="1"/>
</dbReference>
<keyword evidence="5" id="KW-1185">Reference proteome</keyword>
<dbReference type="Proteomes" id="UP001321526">
    <property type="component" value="Chromosome"/>
</dbReference>
<dbReference type="PROSITE" id="PS51186">
    <property type="entry name" value="GNAT"/>
    <property type="match status" value="1"/>
</dbReference>
<keyword evidence="2" id="KW-0012">Acyltransferase</keyword>
<evidence type="ECO:0000313" key="5">
    <source>
        <dbReference type="Proteomes" id="UP001321526"/>
    </source>
</evidence>
<keyword evidence="1" id="KW-0808">Transferase</keyword>
<dbReference type="Gene3D" id="3.40.630.30">
    <property type="match status" value="1"/>
</dbReference>
<evidence type="ECO:0000259" key="3">
    <source>
        <dbReference type="PROSITE" id="PS51186"/>
    </source>
</evidence>
<proteinExistence type="predicted"/>
<dbReference type="EMBL" id="CP035631">
    <property type="protein sequence ID" value="WFF42152.1"/>
    <property type="molecule type" value="Genomic_DNA"/>
</dbReference>
<dbReference type="PANTHER" id="PTHR43800:SF1">
    <property type="entry name" value="PEPTIDYL-LYSINE N-ACETYLTRANSFERASE YJAB"/>
    <property type="match status" value="1"/>
</dbReference>
<evidence type="ECO:0000313" key="4">
    <source>
        <dbReference type="EMBL" id="WFF42152.1"/>
    </source>
</evidence>